<feature type="domain" description="Importin N-terminal" evidence="7">
    <location>
        <begin position="72"/>
        <end position="163"/>
    </location>
</feature>
<evidence type="ECO:0000256" key="2">
    <source>
        <dbReference type="ARBA" id="ARBA00007991"/>
    </source>
</evidence>
<dbReference type="Proteomes" id="UP000075881">
    <property type="component" value="Unassembled WGS sequence"/>
</dbReference>
<organism evidence="8 9">
    <name type="scientific">Anopheles christyi</name>
    <dbReference type="NCBI Taxonomy" id="43041"/>
    <lineage>
        <taxon>Eukaryota</taxon>
        <taxon>Metazoa</taxon>
        <taxon>Ecdysozoa</taxon>
        <taxon>Arthropoda</taxon>
        <taxon>Hexapoda</taxon>
        <taxon>Insecta</taxon>
        <taxon>Pterygota</taxon>
        <taxon>Neoptera</taxon>
        <taxon>Endopterygota</taxon>
        <taxon>Diptera</taxon>
        <taxon>Nematocera</taxon>
        <taxon>Culicoidea</taxon>
        <taxon>Culicidae</taxon>
        <taxon>Anophelinae</taxon>
        <taxon>Anopheles</taxon>
    </lineage>
</organism>
<name>A0A182KBU7_9DIPT</name>
<evidence type="ECO:0000256" key="3">
    <source>
        <dbReference type="ARBA" id="ARBA00022448"/>
    </source>
</evidence>
<evidence type="ECO:0000313" key="8">
    <source>
        <dbReference type="EnsemblMetazoa" id="ACHR008234-PA"/>
    </source>
</evidence>
<dbReference type="Pfam" id="PF25018">
    <property type="entry name" value="HEAT_IPO9_c"/>
    <property type="match status" value="1"/>
</dbReference>
<dbReference type="GO" id="GO:0005829">
    <property type="term" value="C:cytosol"/>
    <property type="evidence" value="ECO:0007669"/>
    <property type="project" value="TreeGrafter"/>
</dbReference>
<dbReference type="InterPro" id="IPR058669">
    <property type="entry name" value="TPR_IPO7/11-like"/>
</dbReference>
<evidence type="ECO:0000256" key="4">
    <source>
        <dbReference type="ARBA" id="ARBA00022927"/>
    </source>
</evidence>
<dbReference type="SUPFAM" id="SSF48371">
    <property type="entry name" value="ARM repeat"/>
    <property type="match status" value="1"/>
</dbReference>
<dbReference type="SMART" id="SM00913">
    <property type="entry name" value="IBN_N"/>
    <property type="match status" value="1"/>
</dbReference>
<comment type="subcellular location">
    <subcellularLocation>
        <location evidence="1">Nucleus</location>
    </subcellularLocation>
</comment>
<dbReference type="PROSITE" id="PS50166">
    <property type="entry name" value="IMPORTIN_B_NT"/>
    <property type="match status" value="1"/>
</dbReference>
<evidence type="ECO:0000256" key="6">
    <source>
        <dbReference type="SAM" id="MobiDB-lite"/>
    </source>
</evidence>
<dbReference type="Pfam" id="PF25758">
    <property type="entry name" value="TPR_IPO11"/>
    <property type="match status" value="1"/>
</dbReference>
<dbReference type="InterPro" id="IPR056840">
    <property type="entry name" value="HEAT_IPO9_central"/>
</dbReference>
<proteinExistence type="inferred from homology"/>
<dbReference type="FunFam" id="1.25.10.10:FF:000459">
    <property type="entry name" value="ARM repeat superfamily protein"/>
    <property type="match status" value="1"/>
</dbReference>
<evidence type="ECO:0000313" key="9">
    <source>
        <dbReference type="Proteomes" id="UP000075881"/>
    </source>
</evidence>
<keyword evidence="4" id="KW-0653">Protein transport</keyword>
<sequence length="1084" mass="122409">TDSCREKPGKYCFDRQKLHEALFSFRSSQYILCFGALEVTQKMAQNSDAVKQAMFEELQKILHPDSDLRKSAEARLAQLKFTEWYGVLLAEFTIDQQLHIGLRQLASVMLKQYVNDCWADGYDVEDGRTDDLPVLDAGSTPALLVNDEAKRRIKQILPEGLYDQNSKIRSVVAYCIANIALYDWPGDWQELFDVIVKCLSGTENSVDGAMKVLVEFTLELDRQVGEVAPLILSEVYRIFTAANQYNVTARKYAVEILYSLLRSINTNIESSQEKSAILNPVLPNFMQRLIEGLTAPNGPHSSFQLKTQIIKILKYMISDMSRFVLPYVGTILPTIWQLLTQLADFYVKVVVNESEAAPFNGTGQDEDDGVEDFVQMILQIFEFVHTIIEMKKYKAAIVNVLTDLVYITVLYMQITEEQTQQWLEDPEKFVDDEDEQGVEFTIRVTAHDVLLIVGREYEQQLLPCFTEALGKHSAVAEVDRNAGNPHWWKIHESSMLAVGSFKDMIVESPTSFDMGQYLALIKMLMESQASPYLLGRCLWLLSRFCDCDILRQPFMEQIVNVTVDSLSMDKPIVLRIMAARAIYGFCTNLKDNKDERHVLIISKLEHFFDGLVGLFEQSQNTVLGLFLEALSAIISFDVNVTATLCPKVINVTMTVFQKYHDDRFLVEMVQDVLKILSQNPFCLLPLQDRIIPTIVNILNQDQGGDQQTLAPDIALDVLQTLVKYSQAPLSDAMIESAFPSAVHCILRTEDHSVMQAGGECLRSFLAISPEQICRYKNGEGLNYVLQVTTMLLNPMNTESTASFIGRLVITIITKVGNLLGDSVDLLLKAVLSKMQLVKSLNVIMSLVTIFAHLILLQLDAVMNFLSTVPGPTGETAMSFVLANWLSRQHLFYGQYERKVTTLALCKLFEHGVTTKDDRLNTVMIKEQVPATPNAAVTAVRRTRSATAKTPTVWVDTPVLVKIFKLLLHELASLRETKDALTKNPDSGDDANSSSDEEVSGDGSKMSFLTLLTHMDEADEDEEEDDDDRQLMAELMNDPIFQCDTMEYLTKFIESFSQHENFRAFLEKIDDTEKNILKTFNIPSM</sequence>
<dbReference type="Gene3D" id="1.25.10.10">
    <property type="entry name" value="Leucine-rich Repeat Variant"/>
    <property type="match status" value="1"/>
</dbReference>
<dbReference type="InterPro" id="IPR016024">
    <property type="entry name" value="ARM-type_fold"/>
</dbReference>
<dbReference type="InterPro" id="IPR011989">
    <property type="entry name" value="ARM-like"/>
</dbReference>
<dbReference type="InterPro" id="IPR001494">
    <property type="entry name" value="Importin-beta_N"/>
</dbReference>
<keyword evidence="3" id="KW-0813">Transport</keyword>
<dbReference type="AlphaFoldDB" id="A0A182KBU7"/>
<protein>
    <recommendedName>
        <fullName evidence="7">Importin N-terminal domain-containing protein</fullName>
    </recommendedName>
</protein>
<dbReference type="STRING" id="43041.A0A182KBU7"/>
<keyword evidence="9" id="KW-1185">Reference proteome</keyword>
<evidence type="ECO:0000256" key="1">
    <source>
        <dbReference type="ARBA" id="ARBA00004123"/>
    </source>
</evidence>
<reference evidence="8" key="2">
    <citation type="submission" date="2020-05" db="UniProtKB">
        <authorList>
            <consortium name="EnsemblMetazoa"/>
        </authorList>
    </citation>
    <scope>IDENTIFICATION</scope>
    <source>
        <strain evidence="8">ACHKN1017</strain>
    </source>
</reference>
<dbReference type="PANTHER" id="PTHR10997">
    <property type="entry name" value="IMPORTIN-7, 8, 11"/>
    <property type="match status" value="1"/>
</dbReference>
<dbReference type="VEuPathDB" id="VectorBase:ACHR008234"/>
<dbReference type="PANTHER" id="PTHR10997:SF9">
    <property type="entry name" value="IMPORTIN-9"/>
    <property type="match status" value="1"/>
</dbReference>
<reference evidence="9" key="1">
    <citation type="submission" date="2013-03" db="EMBL/GenBank/DDBJ databases">
        <title>The Genome Sequence of Anopheles christyi ACHKN1017.</title>
        <authorList>
            <consortium name="The Broad Institute Genomics Platform"/>
            <person name="Neafsey D.E."/>
            <person name="Besansky N."/>
            <person name="Walker B."/>
            <person name="Young S.K."/>
            <person name="Zeng Q."/>
            <person name="Gargeya S."/>
            <person name="Fitzgerald M."/>
            <person name="Haas B."/>
            <person name="Abouelleil A."/>
            <person name="Allen A.W."/>
            <person name="Alvarado L."/>
            <person name="Arachchi H.M."/>
            <person name="Berlin A.M."/>
            <person name="Chapman S.B."/>
            <person name="Gainer-Dewar J."/>
            <person name="Goldberg J."/>
            <person name="Griggs A."/>
            <person name="Gujja S."/>
            <person name="Hansen M."/>
            <person name="Howarth C."/>
            <person name="Imamovic A."/>
            <person name="Ireland A."/>
            <person name="Larimer J."/>
            <person name="McCowan C."/>
            <person name="Murphy C."/>
            <person name="Pearson M."/>
            <person name="Poon T.W."/>
            <person name="Priest M."/>
            <person name="Roberts A."/>
            <person name="Saif S."/>
            <person name="Shea T."/>
            <person name="Sisk P."/>
            <person name="Sykes S."/>
            <person name="Wortman J."/>
            <person name="Nusbaum C."/>
            <person name="Birren B."/>
        </authorList>
    </citation>
    <scope>NUCLEOTIDE SEQUENCE [LARGE SCALE GENOMIC DNA]</scope>
    <source>
        <strain evidence="9">ACHKN1017</strain>
    </source>
</reference>
<dbReference type="GO" id="GO:0006606">
    <property type="term" value="P:protein import into nucleus"/>
    <property type="evidence" value="ECO:0007669"/>
    <property type="project" value="TreeGrafter"/>
</dbReference>
<accession>A0A182KBU7</accession>
<dbReference type="EnsemblMetazoa" id="ACHR008234-RA">
    <property type="protein sequence ID" value="ACHR008234-PA"/>
    <property type="gene ID" value="ACHR008234"/>
</dbReference>
<keyword evidence="5" id="KW-0539">Nucleus</keyword>
<dbReference type="GO" id="GO:0005635">
    <property type="term" value="C:nuclear envelope"/>
    <property type="evidence" value="ECO:0007669"/>
    <property type="project" value="TreeGrafter"/>
</dbReference>
<comment type="similarity">
    <text evidence="2">Belongs to the importin beta family.</text>
</comment>
<dbReference type="GO" id="GO:0031267">
    <property type="term" value="F:small GTPase binding"/>
    <property type="evidence" value="ECO:0007669"/>
    <property type="project" value="InterPro"/>
</dbReference>
<evidence type="ECO:0000259" key="7">
    <source>
        <dbReference type="PROSITE" id="PS50166"/>
    </source>
</evidence>
<evidence type="ECO:0000256" key="5">
    <source>
        <dbReference type="ARBA" id="ARBA00023242"/>
    </source>
</evidence>
<feature type="region of interest" description="Disordered" evidence="6">
    <location>
        <begin position="978"/>
        <end position="1002"/>
    </location>
</feature>